<dbReference type="SUPFAM" id="SSF52540">
    <property type="entry name" value="P-loop containing nucleoside triphosphate hydrolases"/>
    <property type="match status" value="1"/>
</dbReference>
<proteinExistence type="predicted"/>
<dbReference type="InterPro" id="IPR027417">
    <property type="entry name" value="P-loop_NTPase"/>
</dbReference>
<dbReference type="OrthoDB" id="10064318at2759"/>
<dbReference type="EMBL" id="LN890536">
    <property type="protein sequence ID" value="CUS24146.1"/>
    <property type="molecule type" value="Genomic_DNA"/>
</dbReference>
<evidence type="ECO:0000313" key="2">
    <source>
        <dbReference type="EMBL" id="CUS24146.1"/>
    </source>
</evidence>
<dbReference type="Gene3D" id="3.40.50.300">
    <property type="entry name" value="P-loop containing nucleotide triphosphate hydrolases"/>
    <property type="match status" value="1"/>
</dbReference>
<keyword evidence="3" id="KW-1185">Reference proteome</keyword>
<dbReference type="PANTHER" id="PTHR23389">
    <property type="entry name" value="CHROMOSOME TRANSMISSION FIDELITY FACTOR 18"/>
    <property type="match status" value="1"/>
</dbReference>
<dbReference type="PANTHER" id="PTHR23389:SF11">
    <property type="entry name" value="TELOMERE LENGTH REGULATION PROTEIN ELG1"/>
    <property type="match status" value="1"/>
</dbReference>
<dbReference type="Proteomes" id="UP000236544">
    <property type="component" value="Unassembled WGS sequence"/>
</dbReference>
<feature type="compositionally biased region" description="Low complexity" evidence="1">
    <location>
        <begin position="124"/>
        <end position="137"/>
    </location>
</feature>
<feature type="region of interest" description="Disordered" evidence="1">
    <location>
        <begin position="115"/>
        <end position="138"/>
    </location>
</feature>
<accession>A0A0P1KW19</accession>
<evidence type="ECO:0000313" key="3">
    <source>
        <dbReference type="Proteomes" id="UP000236544"/>
    </source>
</evidence>
<dbReference type="GO" id="GO:0003677">
    <property type="term" value="F:DNA binding"/>
    <property type="evidence" value="ECO:0007669"/>
    <property type="project" value="TreeGrafter"/>
</dbReference>
<gene>
    <name evidence="2" type="ORF">LAQU0_S14e01156g</name>
</gene>
<reference evidence="3" key="1">
    <citation type="submission" date="2015-10" db="EMBL/GenBank/DDBJ databases">
        <authorList>
            <person name="Devillers H."/>
        </authorList>
    </citation>
    <scope>NUCLEOTIDE SEQUENCE [LARGE SCALE GENOMIC DNA]</scope>
</reference>
<dbReference type="GO" id="GO:0005634">
    <property type="term" value="C:nucleus"/>
    <property type="evidence" value="ECO:0007669"/>
    <property type="project" value="TreeGrafter"/>
</dbReference>
<protein>
    <submittedName>
        <fullName evidence="2">LAQU0S14e01156g1_1</fullName>
    </submittedName>
</protein>
<organism evidence="2 3">
    <name type="scientific">Lachancea quebecensis</name>
    <dbReference type="NCBI Taxonomy" id="1654605"/>
    <lineage>
        <taxon>Eukaryota</taxon>
        <taxon>Fungi</taxon>
        <taxon>Dikarya</taxon>
        <taxon>Ascomycota</taxon>
        <taxon>Saccharomycotina</taxon>
        <taxon>Saccharomycetes</taxon>
        <taxon>Saccharomycetales</taxon>
        <taxon>Saccharomycetaceae</taxon>
        <taxon>Lachancea</taxon>
    </lineage>
</organism>
<name>A0A0P1KW19_9SACH</name>
<evidence type="ECO:0000256" key="1">
    <source>
        <dbReference type="SAM" id="MobiDB-lite"/>
    </source>
</evidence>
<sequence>MTSPTPRKTVRLGTLLSGNRKPKIELASNLHSDVSTDDFLDSIETSGVIDYDNNWTTGDSSPLRIELNNQILSCVPDDIHSPQRRPSDQVGLPFISDCEVIAEPETPKLTVKQILSGRGQSGPTNKKTQSSSKTSGFKSEDLEVIHIKDSGKNRETHERIMSGLTSAKKTSVKKLFDNFQKRVRNQQEYQDIDGAEIMPSTPVKPLHGVSSLESIDTPLPVSQSITDNTDFVDARPLSLKKKNKRTFDLTINYDPHEYASLNSLNKRQEMSKQTFALKASGTSCPNKIWTEEFEPRSVEDVILNDSLKREVHSWLDKAFKKLRKKTTRNKLRKKKIEVDDEMDMFVVDDDLEEGDEQEEEFVPLMILSGEAVGKTTLLKSLMNSYSGQIFEINTSGNRGKKDFLQSVLDFSTTHYVKDKGSKGLILFDDVDVLFKERDKLFWNAVEKLLIKARRPVVLICRDINYIPLNILQVAQEENSLFQAKKIDLPKAVDQLQQFMTSRDILVPREYLEHIMKLNMCDIRKCLMELQWMSRPDHTPERTVDSPVPPHTITSALFTSNILSDQDLILRGIQWKSNFEQDRDSTIYSASWSKDFVSFNDEQKLAFDYMVDYKQHLHDSLKRPLMPFEMDVTGYLRSRIFDPNKQQECDKQHVFQRAAMETIHYLKSRVSETASFNEDHSGNARMTRNSRKVKEIMDRFSENGDHVKSSFNDYFMNLTSVMTRSQICQDVIPLVCEVAKHDKARKAQNRLIYQNAMAGVPPENEREVVIRLLQEHAFYPIWFKGEPDLLLSAWSVRSL</sequence>
<dbReference type="AlphaFoldDB" id="A0A0P1KW19"/>